<gene>
    <name evidence="2" type="ORF">NNL38_16475</name>
</gene>
<dbReference type="InterPro" id="IPR043732">
    <property type="entry name" value="DUF5675"/>
</dbReference>
<proteinExistence type="predicted"/>
<dbReference type="Proteomes" id="UP001057998">
    <property type="component" value="Chromosome 2"/>
</dbReference>
<dbReference type="RefSeq" id="WP_255391526.1">
    <property type="nucleotide sequence ID" value="NZ_CP101509.1"/>
</dbReference>
<sequence length="140" mass="15629">MDKLILKRRLFEHGTFSTLHTQDGQQLCCMVECPWQNNQPNISCVPPGTYQFIPHQSPSKGTCYALEAQTLGVTRFGPSTRTHCLMHIANRASELKGCMAPGTHFGIWKGEWAVMNSESAFNGLMTFLGGKKWLLEIVNA</sequence>
<evidence type="ECO:0000313" key="2">
    <source>
        <dbReference type="EMBL" id="UTV30181.1"/>
    </source>
</evidence>
<evidence type="ECO:0000259" key="1">
    <source>
        <dbReference type="Pfam" id="PF18925"/>
    </source>
</evidence>
<accession>A0ABY5GM15</accession>
<protein>
    <submittedName>
        <fullName evidence="2">DUF5675 family protein</fullName>
    </submittedName>
</protein>
<evidence type="ECO:0000313" key="3">
    <source>
        <dbReference type="Proteomes" id="UP001057998"/>
    </source>
</evidence>
<reference evidence="2" key="1">
    <citation type="submission" date="2022-07" db="EMBL/GenBank/DDBJ databases">
        <title>Genome sequencing of Photobacterium atrarenae GJH2-4.</title>
        <authorList>
            <person name="Park S.-J."/>
        </authorList>
    </citation>
    <scope>NUCLEOTIDE SEQUENCE</scope>
    <source>
        <strain evidence="2">GJH2-4</strain>
    </source>
</reference>
<dbReference type="EMBL" id="CP101509">
    <property type="protein sequence ID" value="UTV30181.1"/>
    <property type="molecule type" value="Genomic_DNA"/>
</dbReference>
<dbReference type="Pfam" id="PF18925">
    <property type="entry name" value="DUF5675"/>
    <property type="match status" value="1"/>
</dbReference>
<feature type="domain" description="DUF5675" evidence="1">
    <location>
        <begin position="6"/>
        <end position="126"/>
    </location>
</feature>
<organism evidence="2 3">
    <name type="scientific">Photobacterium atrarenae</name>
    <dbReference type="NCBI Taxonomy" id="865757"/>
    <lineage>
        <taxon>Bacteria</taxon>
        <taxon>Pseudomonadati</taxon>
        <taxon>Pseudomonadota</taxon>
        <taxon>Gammaproteobacteria</taxon>
        <taxon>Vibrionales</taxon>
        <taxon>Vibrionaceae</taxon>
        <taxon>Photobacterium</taxon>
    </lineage>
</organism>
<keyword evidence="3" id="KW-1185">Reference proteome</keyword>
<name>A0ABY5GM15_9GAMM</name>